<dbReference type="AlphaFoldDB" id="A0A0E9WVP1"/>
<evidence type="ECO:0000313" key="1">
    <source>
        <dbReference type="EMBL" id="JAH94479.1"/>
    </source>
</evidence>
<name>A0A0E9WVP1_ANGAN</name>
<reference evidence="1" key="1">
    <citation type="submission" date="2014-11" db="EMBL/GenBank/DDBJ databases">
        <authorList>
            <person name="Amaro Gonzalez C."/>
        </authorList>
    </citation>
    <scope>NUCLEOTIDE SEQUENCE</scope>
</reference>
<accession>A0A0E9WVP1</accession>
<reference evidence="1" key="2">
    <citation type="journal article" date="2015" name="Fish Shellfish Immunol.">
        <title>Early steps in the European eel (Anguilla anguilla)-Vibrio vulnificus interaction in the gills: Role of the RtxA13 toxin.</title>
        <authorList>
            <person name="Callol A."/>
            <person name="Pajuelo D."/>
            <person name="Ebbesson L."/>
            <person name="Teles M."/>
            <person name="MacKenzie S."/>
            <person name="Amaro C."/>
        </authorList>
    </citation>
    <scope>NUCLEOTIDE SEQUENCE</scope>
</reference>
<sequence length="87" mass="10078">MSRFSSVLKLCTSSTHPKIHEEMLMLKATPYFHAVQVAWSCQIKISINIAFCRKVWQKVRRHNISALESPPESPDTISLYCRWSETP</sequence>
<organism evidence="1">
    <name type="scientific">Anguilla anguilla</name>
    <name type="common">European freshwater eel</name>
    <name type="synonym">Muraena anguilla</name>
    <dbReference type="NCBI Taxonomy" id="7936"/>
    <lineage>
        <taxon>Eukaryota</taxon>
        <taxon>Metazoa</taxon>
        <taxon>Chordata</taxon>
        <taxon>Craniata</taxon>
        <taxon>Vertebrata</taxon>
        <taxon>Euteleostomi</taxon>
        <taxon>Actinopterygii</taxon>
        <taxon>Neopterygii</taxon>
        <taxon>Teleostei</taxon>
        <taxon>Anguilliformes</taxon>
        <taxon>Anguillidae</taxon>
        <taxon>Anguilla</taxon>
    </lineage>
</organism>
<dbReference type="EMBL" id="GBXM01014098">
    <property type="protein sequence ID" value="JAH94479.1"/>
    <property type="molecule type" value="Transcribed_RNA"/>
</dbReference>
<proteinExistence type="predicted"/>
<protein>
    <submittedName>
        <fullName evidence="1">Uncharacterized protein</fullName>
    </submittedName>
</protein>